<dbReference type="InterPro" id="IPR023796">
    <property type="entry name" value="Serpin_dom"/>
</dbReference>
<dbReference type="Ensembl" id="ENSBMST00010009165.1">
    <property type="protein sequence ID" value="ENSBMSP00010008212.1"/>
    <property type="gene ID" value="ENSBMSG00010006069.1"/>
</dbReference>
<dbReference type="PANTHER" id="PTHR11461">
    <property type="entry name" value="SERINE PROTEASE INHIBITOR, SERPIN"/>
    <property type="match status" value="1"/>
</dbReference>
<reference evidence="14" key="1">
    <citation type="submission" date="2023-09" db="UniProtKB">
        <authorList>
            <consortium name="Ensembl"/>
        </authorList>
    </citation>
    <scope>IDENTIFICATION</scope>
</reference>
<dbReference type="InterPro" id="IPR036186">
    <property type="entry name" value="Serpin_sf"/>
</dbReference>
<evidence type="ECO:0000256" key="8">
    <source>
        <dbReference type="ARBA" id="ARBA00023084"/>
    </source>
</evidence>
<keyword evidence="10" id="KW-0280">Fibrinolysis</keyword>
<keyword evidence="9" id="KW-0325">Glycoprotein</keyword>
<dbReference type="SUPFAM" id="SSF56574">
    <property type="entry name" value="Serpins"/>
    <property type="match status" value="1"/>
</dbReference>
<dbReference type="AlphaFoldDB" id="A0A8C0CM04"/>
<dbReference type="InterPro" id="IPR023795">
    <property type="entry name" value="Serpin_CS"/>
</dbReference>
<evidence type="ECO:0000256" key="7">
    <source>
        <dbReference type="ARBA" id="ARBA00022900"/>
    </source>
</evidence>
<comment type="subcellular location">
    <subcellularLocation>
        <location evidence="1">Secreted</location>
    </subcellularLocation>
</comment>
<dbReference type="InterPro" id="IPR042185">
    <property type="entry name" value="Serpin_sf_2"/>
</dbReference>
<dbReference type="GO" id="GO:0042730">
    <property type="term" value="P:fibrinolysis"/>
    <property type="evidence" value="ECO:0007669"/>
    <property type="project" value="UniProtKB-KW"/>
</dbReference>
<keyword evidence="8" id="KW-0094">Blood coagulation</keyword>
<protein>
    <submittedName>
        <fullName evidence="14">Serpin family G member 1</fullName>
    </submittedName>
</protein>
<evidence type="ECO:0000256" key="11">
    <source>
        <dbReference type="RuleBase" id="RU000411"/>
    </source>
</evidence>
<dbReference type="OMA" id="FELSSCT"/>
<evidence type="ECO:0000259" key="13">
    <source>
        <dbReference type="SMART" id="SM00093"/>
    </source>
</evidence>
<dbReference type="GO" id="GO:0001869">
    <property type="term" value="P:negative regulation of complement activation, lectin pathway"/>
    <property type="evidence" value="ECO:0007669"/>
    <property type="project" value="Ensembl"/>
</dbReference>
<keyword evidence="3" id="KW-0964">Secreted</keyword>
<feature type="domain" description="Serpin" evidence="13">
    <location>
        <begin position="173"/>
        <end position="514"/>
    </location>
</feature>
<dbReference type="GeneTree" id="ENSGT00940000159681"/>
<evidence type="ECO:0000256" key="2">
    <source>
        <dbReference type="ARBA" id="ARBA00009500"/>
    </source>
</evidence>
<keyword evidence="7" id="KW-0722">Serine protease inhibitor</keyword>
<feature type="compositionally biased region" description="Gly residues" evidence="12">
    <location>
        <begin position="7"/>
        <end position="19"/>
    </location>
</feature>
<evidence type="ECO:0000256" key="3">
    <source>
        <dbReference type="ARBA" id="ARBA00022525"/>
    </source>
</evidence>
<dbReference type="PANTHER" id="PTHR11461:SF159">
    <property type="entry name" value="PLASMA PROTEASE C1 INHIBITOR"/>
    <property type="match status" value="1"/>
</dbReference>
<evidence type="ECO:0000256" key="9">
    <source>
        <dbReference type="ARBA" id="ARBA00023180"/>
    </source>
</evidence>
<evidence type="ECO:0000256" key="5">
    <source>
        <dbReference type="ARBA" id="ARBA00022696"/>
    </source>
</evidence>
<keyword evidence="5" id="KW-0356">Hemostasis</keyword>
<feature type="region of interest" description="Disordered" evidence="12">
    <location>
        <begin position="72"/>
        <end position="94"/>
    </location>
</feature>
<dbReference type="SMART" id="SM00093">
    <property type="entry name" value="SERPIN"/>
    <property type="match status" value="1"/>
</dbReference>
<dbReference type="InterPro" id="IPR000215">
    <property type="entry name" value="Serpin_fam"/>
</dbReference>
<evidence type="ECO:0000256" key="6">
    <source>
        <dbReference type="ARBA" id="ARBA00022729"/>
    </source>
</evidence>
<dbReference type="Gene3D" id="2.30.39.10">
    <property type="entry name" value="Alpha-1-antitrypsin, domain 1"/>
    <property type="match status" value="1"/>
</dbReference>
<evidence type="ECO:0000256" key="1">
    <source>
        <dbReference type="ARBA" id="ARBA00004613"/>
    </source>
</evidence>
<evidence type="ECO:0000256" key="4">
    <source>
        <dbReference type="ARBA" id="ARBA00022690"/>
    </source>
</evidence>
<dbReference type="GO" id="GO:0005615">
    <property type="term" value="C:extracellular space"/>
    <property type="evidence" value="ECO:0007669"/>
    <property type="project" value="Ensembl"/>
</dbReference>
<evidence type="ECO:0000313" key="14">
    <source>
        <dbReference type="Ensembl" id="ENSBMSP00010008212.1"/>
    </source>
</evidence>
<name>A0A8C0CM04_BALMU</name>
<keyword evidence="4" id="KW-0646">Protease inhibitor</keyword>
<dbReference type="Gene3D" id="3.30.497.10">
    <property type="entry name" value="Antithrombin, subunit I, domain 2"/>
    <property type="match status" value="1"/>
</dbReference>
<proteinExistence type="inferred from homology"/>
<dbReference type="InterPro" id="IPR042178">
    <property type="entry name" value="Serpin_sf_1"/>
</dbReference>
<evidence type="ECO:0000256" key="12">
    <source>
        <dbReference type="SAM" id="MobiDB-lite"/>
    </source>
</evidence>
<accession>A0A8C0CM04</accession>
<dbReference type="FunFam" id="3.30.497.10:FF:000013">
    <property type="entry name" value="Serpin family G member 1"/>
    <property type="match status" value="1"/>
</dbReference>
<evidence type="ECO:0000256" key="10">
    <source>
        <dbReference type="ARBA" id="ARBA00023281"/>
    </source>
</evidence>
<gene>
    <name evidence="14" type="primary">SERPING1</name>
</gene>
<keyword evidence="6" id="KW-0732">Signal</keyword>
<feature type="region of interest" description="Disordered" evidence="12">
    <location>
        <begin position="1"/>
        <end position="26"/>
    </location>
</feature>
<organism evidence="14">
    <name type="scientific">Balaenoptera musculus</name>
    <name type="common">Blue whale</name>
    <dbReference type="NCBI Taxonomy" id="9771"/>
    <lineage>
        <taxon>Eukaryota</taxon>
        <taxon>Metazoa</taxon>
        <taxon>Chordata</taxon>
        <taxon>Craniata</taxon>
        <taxon>Vertebrata</taxon>
        <taxon>Euteleostomi</taxon>
        <taxon>Mammalia</taxon>
        <taxon>Eutheria</taxon>
        <taxon>Laurasiatheria</taxon>
        <taxon>Artiodactyla</taxon>
        <taxon>Whippomorpha</taxon>
        <taxon>Cetacea</taxon>
        <taxon>Mysticeti</taxon>
        <taxon>Balaenopteridae</taxon>
        <taxon>Balaenoptera</taxon>
    </lineage>
</organism>
<dbReference type="Pfam" id="PF00079">
    <property type="entry name" value="Serpin"/>
    <property type="match status" value="1"/>
</dbReference>
<comment type="similarity">
    <text evidence="2 11">Belongs to the serpin family.</text>
</comment>
<dbReference type="GO" id="GO:0007596">
    <property type="term" value="P:blood coagulation"/>
    <property type="evidence" value="ECO:0007669"/>
    <property type="project" value="UniProtKB-KW"/>
</dbReference>
<sequence>MEWGRALGWGGVGWGGGGRPPRPEARSWHRRRWLALQVWADVAAQMASRLTPLTLLLLLLAGDRASSNLIGVSPVDPESLQGGESEGDIPKGDIPNNVSIQDTEGSSTLLKTNLTIVTVNTIQPFNQSTTQPIQPTTQATAKPFCPASVTSCSDLESHSAEAVLGEALTDFSLNLYHTFSVIKKEETNIVFSPFSIASLLTQVLLGARGETKESLERLLSYPKDFTCVHQALKASTSKGFTTVSQIFHSPDLAIRDTFANASQSLYGNSPKALANDGKGNLEFINAWVAKKTNHKIRQLLDSLPSDSRLILLNAIYLSAKWKTTFNHSRTNMKAFYRGSSVIKVPMMNSKKYPVAHFTDPTLKAKVARLQLSHNLSFVILVPQTLKHRLEDLEQALSPPVFKAVMRKLESAKFHPTHLMMPRIKVKSNQDMLEFFDFTYDINLCGLTEDPDLQLSAMQHQSILELTESGVEAAAASAVSVARSLLVFEVQQPFLFVLWDQQHKFPVFMGRIYDPST</sequence>
<dbReference type="GO" id="GO:0004867">
    <property type="term" value="F:serine-type endopeptidase inhibitor activity"/>
    <property type="evidence" value="ECO:0007669"/>
    <property type="project" value="UniProtKB-KW"/>
</dbReference>
<dbReference type="PROSITE" id="PS00284">
    <property type="entry name" value="SERPIN"/>
    <property type="match status" value="1"/>
</dbReference>